<dbReference type="Gene3D" id="3.40.50.620">
    <property type="entry name" value="HUPs"/>
    <property type="match status" value="1"/>
</dbReference>
<evidence type="ECO:0000256" key="5">
    <source>
        <dbReference type="ARBA" id="ARBA00022840"/>
    </source>
</evidence>
<dbReference type="GO" id="GO:0004595">
    <property type="term" value="F:pantetheine-phosphate adenylyltransferase activity"/>
    <property type="evidence" value="ECO:0007669"/>
    <property type="project" value="UniProtKB-UniRule"/>
</dbReference>
<dbReference type="GO" id="GO:0015937">
    <property type="term" value="P:coenzyme A biosynthetic process"/>
    <property type="evidence" value="ECO:0007669"/>
    <property type="project" value="UniProtKB-UniRule"/>
</dbReference>
<evidence type="ECO:0000256" key="8">
    <source>
        <dbReference type="ARBA" id="ARBA00029346"/>
    </source>
</evidence>
<organism evidence="11 12">
    <name type="scientific">Candidatus Ichthyocystis hellenicum</name>
    <dbReference type="NCBI Taxonomy" id="1561003"/>
    <lineage>
        <taxon>Bacteria</taxon>
        <taxon>Pseudomonadati</taxon>
        <taxon>Pseudomonadota</taxon>
        <taxon>Betaproteobacteria</taxon>
        <taxon>Burkholderiales</taxon>
        <taxon>Candidatus Ichthyocystis</taxon>
    </lineage>
</organism>
<evidence type="ECO:0000256" key="1">
    <source>
        <dbReference type="ARBA" id="ARBA00022490"/>
    </source>
</evidence>
<feature type="binding site" evidence="9">
    <location>
        <begin position="136"/>
        <end position="142"/>
    </location>
    <ligand>
        <name>ATP</name>
        <dbReference type="ChEBI" id="CHEBI:30616"/>
    </ligand>
</feature>
<evidence type="ECO:0000256" key="9">
    <source>
        <dbReference type="HAMAP-Rule" id="MF_00151"/>
    </source>
</evidence>
<dbReference type="InterPro" id="IPR004821">
    <property type="entry name" value="Cyt_trans-like"/>
</dbReference>
<dbReference type="SUPFAM" id="SSF52374">
    <property type="entry name" value="Nucleotidylyl transferase"/>
    <property type="match status" value="1"/>
</dbReference>
<keyword evidence="6 9" id="KW-0460">Magnesium</keyword>
<keyword evidence="7 9" id="KW-0173">Coenzyme A biosynthesis</keyword>
<dbReference type="InterPro" id="IPR014729">
    <property type="entry name" value="Rossmann-like_a/b/a_fold"/>
</dbReference>
<evidence type="ECO:0000256" key="3">
    <source>
        <dbReference type="ARBA" id="ARBA00022695"/>
    </source>
</evidence>
<evidence type="ECO:0000256" key="4">
    <source>
        <dbReference type="ARBA" id="ARBA00022741"/>
    </source>
</evidence>
<reference evidence="12" key="1">
    <citation type="submission" date="2015-11" db="EMBL/GenBank/DDBJ databases">
        <authorList>
            <person name="Seth-Smith H.M.B."/>
        </authorList>
    </citation>
    <scope>NUCLEOTIDE SEQUENCE [LARGE SCALE GENOMIC DNA]</scope>
    <source>
        <strain evidence="12">2013Ark11</strain>
    </source>
</reference>
<evidence type="ECO:0000256" key="2">
    <source>
        <dbReference type="ARBA" id="ARBA00022679"/>
    </source>
</evidence>
<dbReference type="Pfam" id="PF01467">
    <property type="entry name" value="CTP_transf_like"/>
    <property type="match status" value="1"/>
</dbReference>
<comment type="catalytic activity">
    <reaction evidence="8 9">
        <text>(R)-4'-phosphopantetheine + ATP + H(+) = 3'-dephospho-CoA + diphosphate</text>
        <dbReference type="Rhea" id="RHEA:19801"/>
        <dbReference type="ChEBI" id="CHEBI:15378"/>
        <dbReference type="ChEBI" id="CHEBI:30616"/>
        <dbReference type="ChEBI" id="CHEBI:33019"/>
        <dbReference type="ChEBI" id="CHEBI:57328"/>
        <dbReference type="ChEBI" id="CHEBI:61723"/>
        <dbReference type="EC" id="2.7.7.3"/>
    </reaction>
</comment>
<feature type="binding site" evidence="9">
    <location>
        <position position="21"/>
    </location>
    <ligand>
        <name>substrate</name>
    </ligand>
</feature>
<dbReference type="EMBL" id="LN906597">
    <property type="protein sequence ID" value="CUT17049.1"/>
    <property type="molecule type" value="Genomic_DNA"/>
</dbReference>
<dbReference type="UniPathway" id="UPA00241">
    <property type="reaction ID" value="UER00355"/>
</dbReference>
<dbReference type="PRINTS" id="PR01020">
    <property type="entry name" value="LPSBIOSNTHSS"/>
</dbReference>
<feature type="binding site" evidence="9">
    <location>
        <begin position="21"/>
        <end position="22"/>
    </location>
    <ligand>
        <name>ATP</name>
        <dbReference type="ChEBI" id="CHEBI:30616"/>
    </ligand>
</feature>
<keyword evidence="3 9" id="KW-0548">Nucleotidyltransferase</keyword>
<keyword evidence="12" id="KW-1185">Reference proteome</keyword>
<comment type="subcellular location">
    <subcellularLocation>
        <location evidence="9">Cytoplasm</location>
    </subcellularLocation>
</comment>
<proteinExistence type="inferred from homology"/>
<protein>
    <recommendedName>
        <fullName evidence="9">Phosphopantetheine adenylyltransferase</fullName>
        <ecNumber evidence="9">2.7.7.3</ecNumber>
    </recommendedName>
    <alternativeName>
        <fullName evidence="9">Dephospho-CoA pyrophosphorylase</fullName>
    </alternativeName>
    <alternativeName>
        <fullName evidence="9">Pantetheine-phosphate adenylyltransferase</fullName>
        <shortName evidence="9">PPAT</shortName>
    </alternativeName>
</protein>
<feature type="binding site" evidence="9">
    <location>
        <position position="100"/>
    </location>
    <ligand>
        <name>substrate</name>
    </ligand>
</feature>
<dbReference type="NCBIfam" id="TIGR01510">
    <property type="entry name" value="coaD_prev_kdtB"/>
    <property type="match status" value="1"/>
</dbReference>
<gene>
    <name evidence="9 11" type="primary">coaD</name>
    <name evidence="11" type="ORF">Ark11_0191</name>
</gene>
<evidence type="ECO:0000313" key="11">
    <source>
        <dbReference type="EMBL" id="CUT17049.1"/>
    </source>
</evidence>
<comment type="caution">
    <text evidence="9">Lacks conserved residue(s) required for the propagation of feature annotation.</text>
</comment>
<dbReference type="STRING" id="1561003.Ark11_0191"/>
<feature type="binding site" evidence="9">
    <location>
        <position position="111"/>
    </location>
    <ligand>
        <name>ATP</name>
        <dbReference type="ChEBI" id="CHEBI:30616"/>
    </ligand>
</feature>
<dbReference type="GO" id="GO:0005737">
    <property type="term" value="C:cytoplasm"/>
    <property type="evidence" value="ECO:0007669"/>
    <property type="project" value="UniProtKB-SubCell"/>
</dbReference>
<dbReference type="HAMAP" id="MF_00151">
    <property type="entry name" value="PPAT_bact"/>
    <property type="match status" value="1"/>
</dbReference>
<keyword evidence="1 9" id="KW-0963">Cytoplasm</keyword>
<dbReference type="PANTHER" id="PTHR21342:SF1">
    <property type="entry name" value="PHOSPHOPANTETHEINE ADENYLYLTRANSFERASE"/>
    <property type="match status" value="1"/>
</dbReference>
<comment type="subunit">
    <text evidence="9">Homohexamer.</text>
</comment>
<comment type="function">
    <text evidence="9">Reversibly transfers an adenylyl group from ATP to 4'-phosphopantetheine, yielding dephospho-CoA (dPCoA) and pyrophosphate.</text>
</comment>
<dbReference type="Proteomes" id="UP000198651">
    <property type="component" value="Chromosome I"/>
</dbReference>
<keyword evidence="4 9" id="KW-0547">Nucleotide-binding</keyword>
<feature type="binding site" evidence="9">
    <location>
        <position position="86"/>
    </location>
    <ligand>
        <name>substrate</name>
    </ligand>
</feature>
<dbReference type="PANTHER" id="PTHR21342">
    <property type="entry name" value="PHOSPHOPANTETHEINE ADENYLYLTRANSFERASE"/>
    <property type="match status" value="1"/>
</dbReference>
<feature type="binding site" evidence="9">
    <location>
        <begin position="101"/>
        <end position="103"/>
    </location>
    <ligand>
        <name>ATP</name>
        <dbReference type="ChEBI" id="CHEBI:30616"/>
    </ligand>
</feature>
<name>A0A0S4LZP7_9BURK</name>
<feature type="site" description="Transition state stabilizer" evidence="9">
    <location>
        <position position="29"/>
    </location>
</feature>
<dbReference type="GO" id="GO:0005524">
    <property type="term" value="F:ATP binding"/>
    <property type="evidence" value="ECO:0007669"/>
    <property type="project" value="UniProtKB-KW"/>
</dbReference>
<comment type="similarity">
    <text evidence="9">Belongs to the bacterial CoaD family.</text>
</comment>
<comment type="pathway">
    <text evidence="9">Cofactor biosynthesis; coenzyme A biosynthesis; CoA from (R)-pantothenate: step 4/5.</text>
</comment>
<evidence type="ECO:0000259" key="10">
    <source>
        <dbReference type="Pfam" id="PF01467"/>
    </source>
</evidence>
<accession>A0A0S4LZP7</accession>
<dbReference type="PATRIC" id="fig|1561003.3.peg.189"/>
<evidence type="ECO:0000256" key="7">
    <source>
        <dbReference type="ARBA" id="ARBA00022993"/>
    </source>
</evidence>
<evidence type="ECO:0000313" key="12">
    <source>
        <dbReference type="Proteomes" id="UP000198651"/>
    </source>
</evidence>
<keyword evidence="2 9" id="KW-0808">Transferase</keyword>
<dbReference type="RefSeq" id="WP_278184332.1">
    <property type="nucleotide sequence ID" value="NZ_FLSL01000087.1"/>
</dbReference>
<feature type="domain" description="Cytidyltransferase-like" evidence="10">
    <location>
        <begin position="17"/>
        <end position="146"/>
    </location>
</feature>
<comment type="cofactor">
    <cofactor evidence="9">
        <name>Mg(2+)</name>
        <dbReference type="ChEBI" id="CHEBI:18420"/>
    </cofactor>
</comment>
<feature type="binding site" evidence="9">
    <location>
        <position position="29"/>
    </location>
    <ligand>
        <name>ATP</name>
        <dbReference type="ChEBI" id="CHEBI:30616"/>
    </ligand>
</feature>
<evidence type="ECO:0000256" key="6">
    <source>
        <dbReference type="ARBA" id="ARBA00022842"/>
    </source>
</evidence>
<dbReference type="EC" id="2.7.7.3" evidence="9"/>
<sequence length="176" mass="19623">MDINPNGSGTTPRNRAVYPGTFDPFTCGHEDMVKRGLQLFAHITIAVATQSTAKKNLFTIHERVDMVRKVAGKYPNVDVVEFDGLLVDFMKQSGFNVALRGLRITSDFEYESQMTHINKLLHGSHETLFLIPSEGNQFTSSTAVREISAMGGDIAQFVDPYVADKLKQKMNIRKGK</sequence>
<dbReference type="NCBIfam" id="TIGR00125">
    <property type="entry name" value="cyt_tran_rel"/>
    <property type="match status" value="1"/>
</dbReference>
<keyword evidence="5 9" id="KW-0067">ATP-binding</keyword>
<dbReference type="InterPro" id="IPR001980">
    <property type="entry name" value="PPAT"/>
</dbReference>
<dbReference type="CDD" id="cd02163">
    <property type="entry name" value="PPAT"/>
    <property type="match status" value="1"/>
</dbReference>
<dbReference type="AlphaFoldDB" id="A0A0S4LZP7"/>